<dbReference type="CDD" id="cd00405">
    <property type="entry name" value="PRAI"/>
    <property type="match status" value="1"/>
</dbReference>
<dbReference type="GO" id="GO:0004640">
    <property type="term" value="F:phosphoribosylanthranilate isomerase activity"/>
    <property type="evidence" value="ECO:0007669"/>
    <property type="project" value="UniProtKB-UniRule"/>
</dbReference>
<protein>
    <recommendedName>
        <fullName evidence="4 9">N-(5'-phosphoribosyl)anthranilate isomerase</fullName>
        <shortName evidence="9">PRAI</shortName>
        <ecNumber evidence="3 9">5.3.1.24</ecNumber>
    </recommendedName>
</protein>
<dbReference type="AlphaFoldDB" id="A0A1H5NNV5"/>
<dbReference type="Proteomes" id="UP000199448">
    <property type="component" value="Unassembled WGS sequence"/>
</dbReference>
<proteinExistence type="inferred from homology"/>
<evidence type="ECO:0000256" key="6">
    <source>
        <dbReference type="ARBA" id="ARBA00022822"/>
    </source>
</evidence>
<evidence type="ECO:0000256" key="3">
    <source>
        <dbReference type="ARBA" id="ARBA00012572"/>
    </source>
</evidence>
<evidence type="ECO:0000259" key="10">
    <source>
        <dbReference type="Pfam" id="PF00697"/>
    </source>
</evidence>
<evidence type="ECO:0000313" key="11">
    <source>
        <dbReference type="EMBL" id="SEF03134.1"/>
    </source>
</evidence>
<keyword evidence="12" id="KW-1185">Reference proteome</keyword>
<evidence type="ECO:0000256" key="4">
    <source>
        <dbReference type="ARBA" id="ARBA00022272"/>
    </source>
</evidence>
<reference evidence="11 12" key="1">
    <citation type="submission" date="2016-10" db="EMBL/GenBank/DDBJ databases">
        <authorList>
            <person name="de Groot N.N."/>
        </authorList>
    </citation>
    <scope>NUCLEOTIDE SEQUENCE [LARGE SCALE GENOMIC DNA]</scope>
    <source>
        <strain evidence="11 12">DSM 23553</strain>
    </source>
</reference>
<dbReference type="Pfam" id="PF00697">
    <property type="entry name" value="PRAI"/>
    <property type="match status" value="1"/>
</dbReference>
<dbReference type="EMBL" id="FNUG01000005">
    <property type="protein sequence ID" value="SEF03134.1"/>
    <property type="molecule type" value="Genomic_DNA"/>
</dbReference>
<evidence type="ECO:0000256" key="9">
    <source>
        <dbReference type="HAMAP-Rule" id="MF_00135"/>
    </source>
</evidence>
<gene>
    <name evidence="9" type="primary">trpF</name>
    <name evidence="11" type="ORF">SAMN04488034_10525</name>
</gene>
<name>A0A1H5NNV5_9FLAO</name>
<dbReference type="PANTHER" id="PTHR42894:SF1">
    <property type="entry name" value="N-(5'-PHOSPHORIBOSYL)ANTHRANILATE ISOMERASE"/>
    <property type="match status" value="1"/>
</dbReference>
<comment type="catalytic activity">
    <reaction evidence="1 9">
        <text>N-(5-phospho-beta-D-ribosyl)anthranilate = 1-(2-carboxyphenylamino)-1-deoxy-D-ribulose 5-phosphate</text>
        <dbReference type="Rhea" id="RHEA:21540"/>
        <dbReference type="ChEBI" id="CHEBI:18277"/>
        <dbReference type="ChEBI" id="CHEBI:58613"/>
        <dbReference type="EC" id="5.3.1.24"/>
    </reaction>
</comment>
<evidence type="ECO:0000256" key="8">
    <source>
        <dbReference type="ARBA" id="ARBA00023235"/>
    </source>
</evidence>
<dbReference type="HAMAP" id="MF_00135">
    <property type="entry name" value="PRAI"/>
    <property type="match status" value="1"/>
</dbReference>
<feature type="domain" description="N-(5'phosphoribosyl) anthranilate isomerase (PRAI)" evidence="10">
    <location>
        <begin position="5"/>
        <end position="210"/>
    </location>
</feature>
<keyword evidence="6 9" id="KW-0822">Tryptophan biosynthesis</keyword>
<organism evidence="11 12">
    <name type="scientific">Salinimicrobium catena</name>
    <dbReference type="NCBI Taxonomy" id="390640"/>
    <lineage>
        <taxon>Bacteria</taxon>
        <taxon>Pseudomonadati</taxon>
        <taxon>Bacteroidota</taxon>
        <taxon>Flavobacteriia</taxon>
        <taxon>Flavobacteriales</taxon>
        <taxon>Flavobacteriaceae</taxon>
        <taxon>Salinimicrobium</taxon>
    </lineage>
</organism>
<dbReference type="PANTHER" id="PTHR42894">
    <property type="entry name" value="N-(5'-PHOSPHORIBOSYL)ANTHRANILATE ISOMERASE"/>
    <property type="match status" value="1"/>
</dbReference>
<dbReference type="UniPathway" id="UPA00035">
    <property type="reaction ID" value="UER00042"/>
</dbReference>
<dbReference type="Gene3D" id="3.20.20.70">
    <property type="entry name" value="Aldolase class I"/>
    <property type="match status" value="1"/>
</dbReference>
<accession>A0A1H5NNV5</accession>
<keyword evidence="7 9" id="KW-0057">Aromatic amino acid biosynthesis</keyword>
<evidence type="ECO:0000256" key="5">
    <source>
        <dbReference type="ARBA" id="ARBA00022605"/>
    </source>
</evidence>
<dbReference type="SUPFAM" id="SSF51366">
    <property type="entry name" value="Ribulose-phoshate binding barrel"/>
    <property type="match status" value="1"/>
</dbReference>
<comment type="pathway">
    <text evidence="2 9">Amino-acid biosynthesis; L-tryptophan biosynthesis; L-tryptophan from chorismate: step 3/5.</text>
</comment>
<dbReference type="STRING" id="390640.SAMN04488034_10525"/>
<dbReference type="InterPro" id="IPR013785">
    <property type="entry name" value="Aldolase_TIM"/>
</dbReference>
<dbReference type="InterPro" id="IPR011060">
    <property type="entry name" value="RibuloseP-bd_barrel"/>
</dbReference>
<sequence length="219" mass="24898">MDLKLKICGMREPENIQQVSLLRPDYFGLIFYEGSPRFVSEDIGNPGQEIKKVGVFVNASEEYILEKVKKFGLSAVQLHGGESADFCSRLKKDAGIFPQIIKVFSIKEAFDFQLLKDFEEHVDLFLFDTKGRQHGGNGIAFNWKVLKDYSSTTPFFLSGGIGPDEVPAIKNLYKYFQNEGKQNVFYGVDVNSRFENAPGLKNADKLRNFKKELFSVEQK</sequence>
<keyword evidence="5 9" id="KW-0028">Amino-acid biosynthesis</keyword>
<dbReference type="EC" id="5.3.1.24" evidence="3 9"/>
<dbReference type="InterPro" id="IPR001240">
    <property type="entry name" value="PRAI_dom"/>
</dbReference>
<evidence type="ECO:0000256" key="7">
    <source>
        <dbReference type="ARBA" id="ARBA00023141"/>
    </source>
</evidence>
<evidence type="ECO:0000256" key="2">
    <source>
        <dbReference type="ARBA" id="ARBA00004664"/>
    </source>
</evidence>
<evidence type="ECO:0000256" key="1">
    <source>
        <dbReference type="ARBA" id="ARBA00001164"/>
    </source>
</evidence>
<dbReference type="InterPro" id="IPR044643">
    <property type="entry name" value="TrpF_fam"/>
</dbReference>
<comment type="similarity">
    <text evidence="9">Belongs to the TrpF family.</text>
</comment>
<evidence type="ECO:0000313" key="12">
    <source>
        <dbReference type="Proteomes" id="UP000199448"/>
    </source>
</evidence>
<dbReference type="GO" id="GO:0000162">
    <property type="term" value="P:L-tryptophan biosynthetic process"/>
    <property type="evidence" value="ECO:0007669"/>
    <property type="project" value="UniProtKB-UniRule"/>
</dbReference>
<keyword evidence="8 9" id="KW-0413">Isomerase</keyword>